<sequence length="284" mass="31722">MTVSILTLVRGRRSHLVNLIKGLALQTEKPSELVIAYMQDEAHEDLPDPGFPVRSLFVPGDRLPLAAARNAAAEAATGDLLIFLDVDCIPSPPLVKSYASALASRDALYLSEVFYLPAGAVPDPLDFDTLDCRGEPHPSKPEPPAEGVRSEPDLCELWGLCFGLRKSRWDHVGGMDPGYTGYGGEETDLAAKLAALETKAYWVADARAYHQHHEVHVPPLHHFEEIIRNARRFHEKWDRFPMTYWLGQFAKMGLIRWSDDIEILRYPRREEVAASLAGPDVLFS</sequence>
<organism evidence="7 8">
    <name type="scientific">Pacificimonas aurantium</name>
    <dbReference type="NCBI Taxonomy" id="1250540"/>
    <lineage>
        <taxon>Bacteria</taxon>
        <taxon>Pseudomonadati</taxon>
        <taxon>Pseudomonadota</taxon>
        <taxon>Alphaproteobacteria</taxon>
        <taxon>Sphingomonadales</taxon>
        <taxon>Sphingosinicellaceae</taxon>
        <taxon>Pacificimonas</taxon>
    </lineage>
</organism>
<protein>
    <submittedName>
        <fullName evidence="7">Glycosyltransferase</fullName>
        <ecNumber evidence="7">2.4.-.-</ecNumber>
    </submittedName>
</protein>
<evidence type="ECO:0000313" key="8">
    <source>
        <dbReference type="Proteomes" id="UP000824621"/>
    </source>
</evidence>
<dbReference type="InterPro" id="IPR027791">
    <property type="entry name" value="Galactosyl_T_C"/>
</dbReference>
<comment type="caution">
    <text evidence="7">The sequence shown here is derived from an EMBL/GenBank/DDBJ whole genome shotgun (WGS) entry which is preliminary data.</text>
</comment>
<feature type="region of interest" description="Disordered" evidence="4">
    <location>
        <begin position="129"/>
        <end position="150"/>
    </location>
</feature>
<name>A0ABS7WLC5_9SPHN</name>
<feature type="domain" description="Glycosyltransferase 2-like" evidence="5">
    <location>
        <begin position="62"/>
        <end position="104"/>
    </location>
</feature>
<evidence type="ECO:0000256" key="4">
    <source>
        <dbReference type="SAM" id="MobiDB-lite"/>
    </source>
</evidence>
<dbReference type="PANTHER" id="PTHR43179">
    <property type="entry name" value="RHAMNOSYLTRANSFERASE WBBL"/>
    <property type="match status" value="1"/>
</dbReference>
<evidence type="ECO:0000256" key="1">
    <source>
        <dbReference type="ARBA" id="ARBA00006739"/>
    </source>
</evidence>
<evidence type="ECO:0000256" key="3">
    <source>
        <dbReference type="ARBA" id="ARBA00022679"/>
    </source>
</evidence>
<keyword evidence="2 7" id="KW-0328">Glycosyltransferase</keyword>
<dbReference type="GO" id="GO:0016757">
    <property type="term" value="F:glycosyltransferase activity"/>
    <property type="evidence" value="ECO:0007669"/>
    <property type="project" value="UniProtKB-KW"/>
</dbReference>
<keyword evidence="8" id="KW-1185">Reference proteome</keyword>
<comment type="similarity">
    <text evidence="1">Belongs to the glycosyltransferase 2 family.</text>
</comment>
<dbReference type="EC" id="2.4.-.-" evidence="7"/>
<evidence type="ECO:0000259" key="6">
    <source>
        <dbReference type="Pfam" id="PF02709"/>
    </source>
</evidence>
<evidence type="ECO:0000256" key="2">
    <source>
        <dbReference type="ARBA" id="ARBA00022676"/>
    </source>
</evidence>
<dbReference type="InterPro" id="IPR001173">
    <property type="entry name" value="Glyco_trans_2-like"/>
</dbReference>
<dbReference type="Pfam" id="PF00535">
    <property type="entry name" value="Glycos_transf_2"/>
    <property type="match status" value="1"/>
</dbReference>
<dbReference type="Gene3D" id="3.90.550.10">
    <property type="entry name" value="Spore Coat Polysaccharide Biosynthesis Protein SpsA, Chain A"/>
    <property type="match status" value="1"/>
</dbReference>
<dbReference type="EMBL" id="JAGSGB010000002">
    <property type="protein sequence ID" value="MBZ6378352.1"/>
    <property type="molecule type" value="Genomic_DNA"/>
</dbReference>
<dbReference type="SUPFAM" id="SSF53448">
    <property type="entry name" value="Nucleotide-diphospho-sugar transferases"/>
    <property type="match status" value="1"/>
</dbReference>
<dbReference type="Proteomes" id="UP000824621">
    <property type="component" value="Unassembled WGS sequence"/>
</dbReference>
<proteinExistence type="inferred from homology"/>
<dbReference type="Pfam" id="PF02709">
    <property type="entry name" value="Glyco_transf_7C"/>
    <property type="match status" value="1"/>
</dbReference>
<reference evidence="7 8" key="1">
    <citation type="submission" date="2021-04" db="EMBL/GenBank/DDBJ databases">
        <authorList>
            <person name="Pira H."/>
            <person name="Risdian C."/>
            <person name="Wink J."/>
        </authorList>
    </citation>
    <scope>NUCLEOTIDE SEQUENCE [LARGE SCALE GENOMIC DNA]</scope>
    <source>
        <strain evidence="7 8">DSM 107782</strain>
    </source>
</reference>
<keyword evidence="3 7" id="KW-0808">Transferase</keyword>
<dbReference type="PANTHER" id="PTHR43179:SF12">
    <property type="entry name" value="GALACTOFURANOSYLTRANSFERASE GLFT2"/>
    <property type="match status" value="1"/>
</dbReference>
<gene>
    <name evidence="7" type="ORF">KCN53_06855</name>
</gene>
<evidence type="ECO:0000313" key="7">
    <source>
        <dbReference type="EMBL" id="MBZ6378352.1"/>
    </source>
</evidence>
<evidence type="ECO:0000259" key="5">
    <source>
        <dbReference type="Pfam" id="PF00535"/>
    </source>
</evidence>
<accession>A0ABS7WLC5</accession>
<dbReference type="InterPro" id="IPR029044">
    <property type="entry name" value="Nucleotide-diphossugar_trans"/>
</dbReference>
<feature type="compositionally biased region" description="Basic and acidic residues" evidence="4">
    <location>
        <begin position="130"/>
        <end position="140"/>
    </location>
</feature>
<feature type="domain" description="Galactosyltransferase C-terminal" evidence="6">
    <location>
        <begin position="156"/>
        <end position="212"/>
    </location>
</feature>
<dbReference type="RefSeq" id="WP_172406273.1">
    <property type="nucleotide sequence ID" value="NZ_JAGSGB010000002.1"/>
</dbReference>